<keyword evidence="1" id="KW-0067">ATP-binding</keyword>
<evidence type="ECO:0000313" key="1">
    <source>
        <dbReference type="EMBL" id="GFD14230.1"/>
    </source>
</evidence>
<dbReference type="EMBL" id="BKCJ011278030">
    <property type="protein sequence ID" value="GFD14230.1"/>
    <property type="molecule type" value="Genomic_DNA"/>
</dbReference>
<keyword evidence="1" id="KW-0347">Helicase</keyword>
<sequence>VRAKKVLGWVPDLVEDIEEESDSDDDSYEGEIKSDGLKFSATSDVEGDSDVEAVLESKFKEDPKKHTGQTMGYDMTRCMKNMKEIIESQGVKEVHR</sequence>
<comment type="caution">
    <text evidence="1">The sequence shown here is derived from an EMBL/GenBank/DDBJ whole genome shotgun (WGS) entry which is preliminary data.</text>
</comment>
<dbReference type="GO" id="GO:0016787">
    <property type="term" value="F:hydrolase activity"/>
    <property type="evidence" value="ECO:0007669"/>
    <property type="project" value="UniProtKB-KW"/>
</dbReference>
<gene>
    <name evidence="1" type="ORF">Tci_886199</name>
</gene>
<accession>A0A699TWI6</accession>
<keyword evidence="1" id="KW-0547">Nucleotide-binding</keyword>
<feature type="non-terminal residue" evidence="1">
    <location>
        <position position="1"/>
    </location>
</feature>
<dbReference type="GO" id="GO:0005524">
    <property type="term" value="F:ATP binding"/>
    <property type="evidence" value="ECO:0007669"/>
    <property type="project" value="UniProtKB-KW"/>
</dbReference>
<dbReference type="AlphaFoldDB" id="A0A699TWI6"/>
<dbReference type="GO" id="GO:0004386">
    <property type="term" value="F:helicase activity"/>
    <property type="evidence" value="ECO:0007669"/>
    <property type="project" value="UniProtKB-KW"/>
</dbReference>
<reference evidence="1" key="1">
    <citation type="journal article" date="2019" name="Sci. Rep.">
        <title>Draft genome of Tanacetum cinerariifolium, the natural source of mosquito coil.</title>
        <authorList>
            <person name="Yamashiro T."/>
            <person name="Shiraishi A."/>
            <person name="Satake H."/>
            <person name="Nakayama K."/>
        </authorList>
    </citation>
    <scope>NUCLEOTIDE SEQUENCE</scope>
</reference>
<organism evidence="1">
    <name type="scientific">Tanacetum cinerariifolium</name>
    <name type="common">Dalmatian daisy</name>
    <name type="synonym">Chrysanthemum cinerariifolium</name>
    <dbReference type="NCBI Taxonomy" id="118510"/>
    <lineage>
        <taxon>Eukaryota</taxon>
        <taxon>Viridiplantae</taxon>
        <taxon>Streptophyta</taxon>
        <taxon>Embryophyta</taxon>
        <taxon>Tracheophyta</taxon>
        <taxon>Spermatophyta</taxon>
        <taxon>Magnoliopsida</taxon>
        <taxon>eudicotyledons</taxon>
        <taxon>Gunneridae</taxon>
        <taxon>Pentapetalae</taxon>
        <taxon>asterids</taxon>
        <taxon>campanulids</taxon>
        <taxon>Asterales</taxon>
        <taxon>Asteraceae</taxon>
        <taxon>Asteroideae</taxon>
        <taxon>Anthemideae</taxon>
        <taxon>Anthemidinae</taxon>
        <taxon>Tanacetum</taxon>
    </lineage>
</organism>
<name>A0A699TWI6_TANCI</name>
<keyword evidence="1" id="KW-0378">Hydrolase</keyword>
<protein>
    <submittedName>
        <fullName evidence="1">UvrD-like helicase, ATP-binding domain, P-loop containing nucleoside triphosphate hydrolase</fullName>
    </submittedName>
</protein>
<proteinExistence type="predicted"/>